<reference evidence="2 3" key="1">
    <citation type="submission" date="2016-04" db="EMBL/GenBank/DDBJ databases">
        <title>Complete genome sequence of natural rubber-degrading, novel Gram-negative bacterium, Rhizobacter gummiphilus strain NS21.</title>
        <authorList>
            <person name="Tabata M."/>
            <person name="Kasai D."/>
            <person name="Fukuda M."/>
        </authorList>
    </citation>
    <scope>NUCLEOTIDE SEQUENCE [LARGE SCALE GENOMIC DNA]</scope>
    <source>
        <strain evidence="2 3">NS21</strain>
    </source>
</reference>
<accession>A0A1W6LAE4</accession>
<evidence type="ECO:0000313" key="3">
    <source>
        <dbReference type="Proteomes" id="UP000193427"/>
    </source>
</evidence>
<dbReference type="Pfam" id="PF11399">
    <property type="entry name" value="DUF3192"/>
    <property type="match status" value="1"/>
</dbReference>
<dbReference type="InterPro" id="IPR021534">
    <property type="entry name" value="DUF3192"/>
</dbReference>
<evidence type="ECO:0000256" key="1">
    <source>
        <dbReference type="SAM" id="SignalP"/>
    </source>
</evidence>
<dbReference type="KEGG" id="rgu:A4W93_15645"/>
<keyword evidence="3" id="KW-1185">Reference proteome</keyword>
<proteinExistence type="predicted"/>
<name>A0A1W6LAE4_9BURK</name>
<keyword evidence="1" id="KW-0732">Signal</keyword>
<protein>
    <recommendedName>
        <fullName evidence="4">DUF3192 domain-containing protein</fullName>
    </recommendedName>
</protein>
<feature type="signal peptide" evidence="1">
    <location>
        <begin position="1"/>
        <end position="17"/>
    </location>
</feature>
<feature type="chain" id="PRO_5012213249" description="DUF3192 domain-containing protein" evidence="1">
    <location>
        <begin position="18"/>
        <end position="129"/>
    </location>
</feature>
<organism evidence="2 3">
    <name type="scientific">Piscinibacter gummiphilus</name>
    <dbReference type="NCBI Taxonomy" id="946333"/>
    <lineage>
        <taxon>Bacteria</taxon>
        <taxon>Pseudomonadati</taxon>
        <taxon>Pseudomonadota</taxon>
        <taxon>Betaproteobacteria</taxon>
        <taxon>Burkholderiales</taxon>
        <taxon>Sphaerotilaceae</taxon>
        <taxon>Piscinibacter</taxon>
    </lineage>
</organism>
<dbReference type="STRING" id="946333.A4W93_15645"/>
<gene>
    <name evidence="2" type="ORF">A4W93_15645</name>
</gene>
<dbReference type="Proteomes" id="UP000193427">
    <property type="component" value="Chromosome"/>
</dbReference>
<dbReference type="EMBL" id="CP015118">
    <property type="protein sequence ID" value="ARN21212.1"/>
    <property type="molecule type" value="Genomic_DNA"/>
</dbReference>
<evidence type="ECO:0008006" key="4">
    <source>
        <dbReference type="Google" id="ProtNLM"/>
    </source>
</evidence>
<dbReference type="AlphaFoldDB" id="A0A1W6LAE4"/>
<sequence>MTAALLAALLTACATGANEVSLAQLAKENQANVGQLAIGADRAQTMALMGTKTAKTRDGLVTNPFRTEAFKDAKGARYEIHYYVVAPNRKFQTLKQGQMTPLVFKNDTLVGWGDEALQQAKSVQPGAAR</sequence>
<evidence type="ECO:0000313" key="2">
    <source>
        <dbReference type="EMBL" id="ARN21212.1"/>
    </source>
</evidence>